<feature type="chain" id="PRO_5047325413" description="Alpha-L-arabinofuranosidase" evidence="12">
    <location>
        <begin position="26"/>
        <end position="939"/>
    </location>
</feature>
<comment type="similarity">
    <text evidence="3 11">Belongs to the glycosyl hydrolase 62 family.</text>
</comment>
<keyword evidence="6 11" id="KW-0732">Signal</keyword>
<dbReference type="PANTHER" id="PTHR40631">
    <property type="entry name" value="ALPHA-L-ARABINOFURANOSIDASE AXHA-2-RELATED"/>
    <property type="match status" value="1"/>
</dbReference>
<keyword evidence="15" id="KW-1185">Reference proteome</keyword>
<evidence type="ECO:0000256" key="12">
    <source>
        <dbReference type="SAM" id="SignalP"/>
    </source>
</evidence>
<evidence type="ECO:0000256" key="7">
    <source>
        <dbReference type="ARBA" id="ARBA00022801"/>
    </source>
</evidence>
<dbReference type="SUPFAM" id="SSF75005">
    <property type="entry name" value="Arabinanase/levansucrase/invertase"/>
    <property type="match status" value="1"/>
</dbReference>
<evidence type="ECO:0000256" key="10">
    <source>
        <dbReference type="ARBA" id="ARBA00023326"/>
    </source>
</evidence>
<comment type="subcellular location">
    <subcellularLocation>
        <location evidence="2 11">Secreted</location>
    </subcellularLocation>
</comment>
<evidence type="ECO:0000256" key="3">
    <source>
        <dbReference type="ARBA" id="ARBA00007396"/>
    </source>
</evidence>
<dbReference type="Pfam" id="PF20183">
    <property type="entry name" value="DUF6546"/>
    <property type="match status" value="1"/>
</dbReference>
<comment type="function">
    <text evidence="11">Alpha-L-arabinofuranosidase involved in the hydrolysis of xylan, a major structural heterogeneous polysaccharide found in plant biomass representing the second most abundant polysaccharide in the biosphere, after cellulose.</text>
</comment>
<keyword evidence="4 11" id="KW-0964">Secreted</keyword>
<feature type="signal peptide" evidence="12">
    <location>
        <begin position="1"/>
        <end position="25"/>
    </location>
</feature>
<keyword evidence="7 11" id="KW-0378">Hydrolase</keyword>
<keyword evidence="5" id="KW-0858">Xylan degradation</keyword>
<feature type="domain" description="DUF6546" evidence="13">
    <location>
        <begin position="719"/>
        <end position="922"/>
    </location>
</feature>
<sequence length="939" mass="103504">MRLGTGASFASSGIVLLMSAAAVVAQTCSLPSTYSWTSTSALASPKSGWAALKDLTNVVYNGQHLVYGTTHDTGSTWGSMNFGLFTNWSDMASASQNAMTAATVAPTIFYFQPKNIWVLAYQWGPTSFSYKTSSDPSNANGWSSAQTLFSGTISGSSTGCIDQTVIGDSTNMYLFFAGDNGKIYRASMPIGNFPGSFGTTSTVVLSDTSNNLFEAVQVYTVQGQSKYLMIVEAIGANGRYFRSFTADSLSGSWTAQAATESNPFAGKANSGATWTNDISHGDLVRSNPDQTMTVDPCNLQLLYQGRSPSSSGDYGLLPYRPGLLTLKTYSNAQQIARHSAIGRTCVVLARSADPRVPSKTATIQFEEAIAVQEILERDEKGNVSKSGDEWKVRVEKLNDSLVLDTHFRGLTPLYDPPIHIADNFGTVESLLWVMAPKGASKTFMWVRDALPKSLPVISPVLYGYDTILVNSNSFLAKFHLEEIILYETKKSWPGEAIYIYDNNLISVFYYAQVAENTTGRSMKYFWESVPDKSFDFLTRTLLDFATSAGLQLLVSEILAEDPEAPKQSTEPLLFSILGTWRAEDTTPKGVVVEIDAFSPSDAKHSFKNLIFGDNEHDLGLTTTSQCHGWTSGRQTGAPGFESINRLFKSFRPDGQIDALMPNQVVTQFVTRRQTRRRLTPTFLAKLVGKCERLEHIRYENWRQWTKFKTELRTTLLSCLPPSLRTLIIFEDFNEDYPHAFQNMAPEFPILEAELVHVADPLVGAALVRASLNLEELSASFVVDAQAFFQHAQPSWRWNRLRFLSLTSRLLGEGGAHNQTRVTDMLCNAGTAALRMPQLKVMEIWNGKQGTACLFRYNSVSFSIDWTGTSCSPLDSRVVEVWAEVALGATGRCLRTDSRKLDVAIDSHGSAIRHLGLGPFVIHPASLEQLHIERRPLANV</sequence>
<dbReference type="Proteomes" id="UP001465668">
    <property type="component" value="Unassembled WGS sequence"/>
</dbReference>
<gene>
    <name evidence="14" type="ORF">SCAR479_11674</name>
</gene>
<dbReference type="Gene3D" id="2.115.10.20">
    <property type="entry name" value="Glycosyl hydrolase domain, family 43"/>
    <property type="match status" value="1"/>
</dbReference>
<reference evidence="14 15" key="1">
    <citation type="submission" date="2024-02" db="EMBL/GenBank/DDBJ databases">
        <title>First draft genome assembly of two strains of Seiridium cardinale.</title>
        <authorList>
            <person name="Emiliani G."/>
            <person name="Scali E."/>
        </authorList>
    </citation>
    <scope>NUCLEOTIDE SEQUENCE [LARGE SCALE GENOMIC DNA]</scope>
    <source>
        <strain evidence="14 15">BM-138-000479</strain>
    </source>
</reference>
<evidence type="ECO:0000256" key="6">
    <source>
        <dbReference type="ARBA" id="ARBA00022729"/>
    </source>
</evidence>
<organism evidence="14 15">
    <name type="scientific">Seiridium cardinale</name>
    <dbReference type="NCBI Taxonomy" id="138064"/>
    <lineage>
        <taxon>Eukaryota</taxon>
        <taxon>Fungi</taxon>
        <taxon>Dikarya</taxon>
        <taxon>Ascomycota</taxon>
        <taxon>Pezizomycotina</taxon>
        <taxon>Sordariomycetes</taxon>
        <taxon>Xylariomycetidae</taxon>
        <taxon>Amphisphaeriales</taxon>
        <taxon>Sporocadaceae</taxon>
        <taxon>Seiridium</taxon>
    </lineage>
</organism>
<keyword evidence="9 11" id="KW-0326">Glycosidase</keyword>
<dbReference type="Pfam" id="PF03664">
    <property type="entry name" value="Glyco_hydro_62"/>
    <property type="match status" value="1"/>
</dbReference>
<evidence type="ECO:0000256" key="5">
    <source>
        <dbReference type="ARBA" id="ARBA00022651"/>
    </source>
</evidence>
<accession>A0ABR2XCT1</accession>
<evidence type="ECO:0000256" key="8">
    <source>
        <dbReference type="ARBA" id="ARBA00023277"/>
    </source>
</evidence>
<comment type="caution">
    <text evidence="14">The sequence shown here is derived from an EMBL/GenBank/DDBJ whole genome shotgun (WGS) entry which is preliminary data.</text>
</comment>
<evidence type="ECO:0000259" key="13">
    <source>
        <dbReference type="Pfam" id="PF20183"/>
    </source>
</evidence>
<evidence type="ECO:0000256" key="11">
    <source>
        <dbReference type="RuleBase" id="RU368117"/>
    </source>
</evidence>
<dbReference type="InterPro" id="IPR023296">
    <property type="entry name" value="Glyco_hydro_beta-prop_sf"/>
</dbReference>
<keyword evidence="10" id="KW-0624">Polysaccharide degradation</keyword>
<dbReference type="EC" id="3.2.1.55" evidence="11"/>
<dbReference type="PANTHER" id="PTHR40631:SF1">
    <property type="entry name" value="ALPHA-L-ARABINOFURANOSIDASE AXHA-2-RELATED"/>
    <property type="match status" value="1"/>
</dbReference>
<protein>
    <recommendedName>
        <fullName evidence="11">Alpha-L-arabinofuranosidase</fullName>
        <ecNumber evidence="11">3.2.1.55</ecNumber>
    </recommendedName>
</protein>
<name>A0ABR2XCT1_9PEZI</name>
<keyword evidence="8" id="KW-0119">Carbohydrate metabolism</keyword>
<proteinExistence type="inferred from homology"/>
<comment type="catalytic activity">
    <reaction evidence="1 11">
        <text>Hydrolysis of terminal non-reducing alpha-L-arabinofuranoside residues in alpha-L-arabinosides.</text>
        <dbReference type="EC" id="3.2.1.55"/>
    </reaction>
</comment>
<evidence type="ECO:0000313" key="14">
    <source>
        <dbReference type="EMBL" id="KAK9771603.1"/>
    </source>
</evidence>
<dbReference type="InterPro" id="IPR046676">
    <property type="entry name" value="DUF6546"/>
</dbReference>
<evidence type="ECO:0000313" key="15">
    <source>
        <dbReference type="Proteomes" id="UP001465668"/>
    </source>
</evidence>
<evidence type="ECO:0000256" key="1">
    <source>
        <dbReference type="ARBA" id="ARBA00001462"/>
    </source>
</evidence>
<dbReference type="EMBL" id="JARVKM010000072">
    <property type="protein sequence ID" value="KAK9771603.1"/>
    <property type="molecule type" value="Genomic_DNA"/>
</dbReference>
<evidence type="ECO:0000256" key="2">
    <source>
        <dbReference type="ARBA" id="ARBA00004613"/>
    </source>
</evidence>
<dbReference type="InterPro" id="IPR005193">
    <property type="entry name" value="GH62_arabinosidase"/>
</dbReference>
<dbReference type="CDD" id="cd08987">
    <property type="entry name" value="GH62"/>
    <property type="match status" value="1"/>
</dbReference>
<evidence type="ECO:0000256" key="4">
    <source>
        <dbReference type="ARBA" id="ARBA00022525"/>
    </source>
</evidence>
<evidence type="ECO:0000256" key="9">
    <source>
        <dbReference type="ARBA" id="ARBA00023295"/>
    </source>
</evidence>